<name>A0AB38UX47_9MYCO</name>
<proteinExistence type="predicted"/>
<comment type="caution">
    <text evidence="1">The sequence shown here is derived from an EMBL/GenBank/DDBJ whole genome shotgun (WGS) entry which is preliminary data.</text>
</comment>
<evidence type="ECO:0000313" key="1">
    <source>
        <dbReference type="EMBL" id="VAZ85136.1"/>
    </source>
</evidence>
<gene>
    <name evidence="1" type="ORF">LAUMK42_03969</name>
</gene>
<evidence type="ECO:0000313" key="2">
    <source>
        <dbReference type="Proteomes" id="UP000279331"/>
    </source>
</evidence>
<dbReference type="Proteomes" id="UP000279331">
    <property type="component" value="Unassembled WGS sequence"/>
</dbReference>
<sequence>MRPMQPMQCSGRMPMKEALKRQVFSHAQTRASAAAS</sequence>
<accession>A0AB38UX47</accession>
<protein>
    <submittedName>
        <fullName evidence="1">Uncharacterized protein</fullName>
    </submittedName>
</protein>
<organism evidence="1 2">
    <name type="scientific">Mycobacterium persicum</name>
    <dbReference type="NCBI Taxonomy" id="1487726"/>
    <lineage>
        <taxon>Bacteria</taxon>
        <taxon>Bacillati</taxon>
        <taxon>Actinomycetota</taxon>
        <taxon>Actinomycetes</taxon>
        <taxon>Mycobacteriales</taxon>
        <taxon>Mycobacteriaceae</taxon>
        <taxon>Mycobacterium</taxon>
    </lineage>
</organism>
<dbReference type="EMBL" id="UPHL01000113">
    <property type="protein sequence ID" value="VAZ85136.1"/>
    <property type="molecule type" value="Genomic_DNA"/>
</dbReference>
<dbReference type="AlphaFoldDB" id="A0AB38UX47"/>
<reference evidence="1 2" key="1">
    <citation type="submission" date="2018-09" db="EMBL/GenBank/DDBJ databases">
        <authorList>
            <person name="Tagini F."/>
        </authorList>
    </citation>
    <scope>NUCLEOTIDE SEQUENCE [LARGE SCALE GENOMIC DNA]</scope>
    <source>
        <strain evidence="1 2">MK42</strain>
    </source>
</reference>